<protein>
    <submittedName>
        <fullName evidence="2">DNA-binding protein</fullName>
    </submittedName>
</protein>
<name>Q8VWD7_STRCO</name>
<keyword evidence="2" id="KW-0614">Plasmid</keyword>
<evidence type="ECO:0000256" key="1">
    <source>
        <dbReference type="SAM" id="MobiDB-lite"/>
    </source>
</evidence>
<dbReference type="GO" id="GO:0003677">
    <property type="term" value="F:DNA binding"/>
    <property type="evidence" value="ECO:0007669"/>
    <property type="project" value="UniProtKB-KW"/>
</dbReference>
<reference evidence="2 3" key="1">
    <citation type="journal article" date="2002" name="Nature">
        <title>Complete genome sequence of the model actinomycete Streptomyces coelicolor A3(2).</title>
        <authorList>
            <person name="Bentley S.D."/>
            <person name="Chater K.F."/>
            <person name="Cerdeno-Tarraga A.M."/>
            <person name="Challis G.L."/>
            <person name="Thomson N.R."/>
            <person name="James K.D."/>
            <person name="Harris D.E."/>
            <person name="Quail M.A."/>
            <person name="Kieser H."/>
            <person name="Harper D."/>
            <person name="Bateman A."/>
            <person name="Brown S."/>
            <person name="Chandra G."/>
            <person name="Chen C.W."/>
            <person name="Collins M."/>
            <person name="Cronin A."/>
            <person name="Fraser A."/>
            <person name="Goble A."/>
            <person name="Hidalgo J."/>
            <person name="Hornsby T."/>
            <person name="Howarth S."/>
            <person name="Huang C.H."/>
            <person name="Kieser T."/>
            <person name="Larke L."/>
            <person name="Murphy L."/>
            <person name="Oliver K."/>
            <person name="O'Neil S."/>
            <person name="Rabbinowitsch E."/>
            <person name="Rajandream M.A."/>
            <person name="Rutherford K."/>
            <person name="Rutter S."/>
            <person name="Seeger K."/>
            <person name="Saunders D."/>
            <person name="Sharp S."/>
            <person name="Squares R."/>
            <person name="Squares S."/>
            <person name="Taylor K."/>
            <person name="Warren T."/>
            <person name="Wietzorrek A."/>
            <person name="Woodward J."/>
            <person name="Barrell B.G."/>
            <person name="Parkhill J."/>
            <person name="Hopwood D.A."/>
        </authorList>
    </citation>
    <scope>NUCLEOTIDE SEQUENCE [LARGE SCALE GENOMIC DNA]</scope>
    <source>
        <strain evidence="3">ATCC BAA-471 / A3(2) / M145</strain>
    </source>
</reference>
<geneLocation type="plasmid" evidence="2 3">
    <name>SCP2</name>
</geneLocation>
<gene>
    <name evidence="2" type="ordered locus">SCP2.15c</name>
</gene>
<evidence type="ECO:0000313" key="3">
    <source>
        <dbReference type="Proteomes" id="UP000001973"/>
    </source>
</evidence>
<organism evidence="2 3">
    <name type="scientific">Streptomyces coelicolor (strain ATCC BAA-471 / A3(2) / M145)</name>
    <dbReference type="NCBI Taxonomy" id="100226"/>
    <lineage>
        <taxon>Bacteria</taxon>
        <taxon>Bacillati</taxon>
        <taxon>Actinomycetota</taxon>
        <taxon>Actinomycetes</taxon>
        <taxon>Kitasatosporales</taxon>
        <taxon>Streptomycetaceae</taxon>
        <taxon>Streptomyces</taxon>
        <taxon>Streptomyces albidoflavus group</taxon>
    </lineage>
</organism>
<dbReference type="HOGENOM" id="CLU_2275776_0_0_11"/>
<dbReference type="OrthoDB" id="4330231at2"/>
<dbReference type="AlphaFoldDB" id="Q8VWD7"/>
<feature type="region of interest" description="Disordered" evidence="1">
    <location>
        <begin position="71"/>
        <end position="102"/>
    </location>
</feature>
<keyword evidence="3" id="KW-1185">Reference proteome</keyword>
<dbReference type="Proteomes" id="UP000001973">
    <property type="component" value="Plasmid SCP2"/>
</dbReference>
<dbReference type="KEGG" id="sco:SCP2.15c"/>
<proteinExistence type="predicted"/>
<dbReference type="PATRIC" id="fig|100226.15.peg.8310"/>
<feature type="compositionally biased region" description="Polar residues" evidence="1">
    <location>
        <begin position="91"/>
        <end position="102"/>
    </location>
</feature>
<dbReference type="EMBL" id="AL645771">
    <property type="protein sequence ID" value="CAD12008.1"/>
    <property type="molecule type" value="Genomic_DNA"/>
</dbReference>
<evidence type="ECO:0000313" key="2">
    <source>
        <dbReference type="EMBL" id="CAD12008.1"/>
    </source>
</evidence>
<accession>Q8VWD7</accession>
<dbReference type="InParanoid" id="Q8VWD7"/>
<sequence length="102" mass="11265">MWHTAPLLRPVAFRDESLLSVADRSKEAAVGTTDEGPEWLTRKQFAAAVQVHVGTVSRWIAADPEMRVQRLGPTGHRVRIHRSEVDRHRTGTSPIGDTTATG</sequence>
<keyword evidence="2" id="KW-0238">DNA-binding</keyword>